<dbReference type="Proteomes" id="UP000828390">
    <property type="component" value="Unassembled WGS sequence"/>
</dbReference>
<evidence type="ECO:0000313" key="2">
    <source>
        <dbReference type="EMBL" id="KAH3805827.1"/>
    </source>
</evidence>
<feature type="compositionally biased region" description="Low complexity" evidence="1">
    <location>
        <begin position="222"/>
        <end position="233"/>
    </location>
</feature>
<proteinExistence type="predicted"/>
<feature type="region of interest" description="Disordered" evidence="1">
    <location>
        <begin position="195"/>
        <end position="274"/>
    </location>
</feature>
<organism evidence="2 3">
    <name type="scientific">Dreissena polymorpha</name>
    <name type="common">Zebra mussel</name>
    <name type="synonym">Mytilus polymorpha</name>
    <dbReference type="NCBI Taxonomy" id="45954"/>
    <lineage>
        <taxon>Eukaryota</taxon>
        <taxon>Metazoa</taxon>
        <taxon>Spiralia</taxon>
        <taxon>Lophotrochozoa</taxon>
        <taxon>Mollusca</taxon>
        <taxon>Bivalvia</taxon>
        <taxon>Autobranchia</taxon>
        <taxon>Heteroconchia</taxon>
        <taxon>Euheterodonta</taxon>
        <taxon>Imparidentia</taxon>
        <taxon>Neoheterodontei</taxon>
        <taxon>Myida</taxon>
        <taxon>Dreissenoidea</taxon>
        <taxon>Dreissenidae</taxon>
        <taxon>Dreissena</taxon>
    </lineage>
</organism>
<reference evidence="2" key="2">
    <citation type="submission" date="2020-11" db="EMBL/GenBank/DDBJ databases">
        <authorList>
            <person name="McCartney M.A."/>
            <person name="Auch B."/>
            <person name="Kono T."/>
            <person name="Mallez S."/>
            <person name="Becker A."/>
            <person name="Gohl D.M."/>
            <person name="Silverstein K.A.T."/>
            <person name="Koren S."/>
            <person name="Bechman K.B."/>
            <person name="Herman A."/>
            <person name="Abrahante J.E."/>
            <person name="Garbe J."/>
        </authorList>
    </citation>
    <scope>NUCLEOTIDE SEQUENCE</scope>
    <source>
        <strain evidence="2">Duluth1</strain>
        <tissue evidence="2">Whole animal</tissue>
    </source>
</reference>
<evidence type="ECO:0000313" key="3">
    <source>
        <dbReference type="Proteomes" id="UP000828390"/>
    </source>
</evidence>
<dbReference type="AlphaFoldDB" id="A0A9D4FWP0"/>
<reference evidence="2" key="1">
    <citation type="journal article" date="2019" name="bioRxiv">
        <title>The Genome of the Zebra Mussel, Dreissena polymorpha: A Resource for Invasive Species Research.</title>
        <authorList>
            <person name="McCartney M.A."/>
            <person name="Auch B."/>
            <person name="Kono T."/>
            <person name="Mallez S."/>
            <person name="Zhang Y."/>
            <person name="Obille A."/>
            <person name="Becker A."/>
            <person name="Abrahante J.E."/>
            <person name="Garbe J."/>
            <person name="Badalamenti J.P."/>
            <person name="Herman A."/>
            <person name="Mangelson H."/>
            <person name="Liachko I."/>
            <person name="Sullivan S."/>
            <person name="Sone E.D."/>
            <person name="Koren S."/>
            <person name="Silverstein K.A.T."/>
            <person name="Beckman K.B."/>
            <person name="Gohl D.M."/>
        </authorList>
    </citation>
    <scope>NUCLEOTIDE SEQUENCE</scope>
    <source>
        <strain evidence="2">Duluth1</strain>
        <tissue evidence="2">Whole animal</tissue>
    </source>
</reference>
<keyword evidence="3" id="KW-1185">Reference proteome</keyword>
<accession>A0A9D4FWP0</accession>
<sequence>MTGVKIKRYTISKDIFARYKYTADRVEFFTRRGHSIEPEYFSNIKFGNINCVLFCEQSGNCSNFFTNICKEIKQANRTINHGKGIVIELSYASNKPQEPSRTAERLSETLQPTLSIIHTRCCRPNSDTIQQNACISELILLTDDNKRSINDFKKDYASSMICVTSYEDLKKNTNLLLERYACGKLREIVDMLNKDRNATGGNQHHHHKPTVRNPSARALSQGTATNTPPTNGGLSDLYDESGKKLDMCSAKRKSESETTEGLRSGKRFKHTGHTESTRNKLDTFLLDVMALFKRSDVPKSEWPKIQQPNPNTTPLKLRIVDELFKIDSTIVGCGYHHHILQIYLNREANVSLDSALTKALNKHNLVHHNFNYGPCKYTECCGIKVGSHLGTQTVSATLGGFAKANENLYALVSRHFVETVGNDVKHKRPNGDCVTIATHTVKPEGDLDISAARILPKTLITDTRFRDSIGRFTSSMLFNFEGQVDDLQSEYIFAWTANSVSRPSRGMITIPDFQRPSYQHNYVVIESEQDECADQGAVGPPVTESFGKRGDSGAIVCFDDKDGNGVHVVSMFMGELRFGDTHGLVSLPLQQGLQQINAKLGGENLQLC</sequence>
<name>A0A9D4FWP0_DREPO</name>
<comment type="caution">
    <text evidence="2">The sequence shown here is derived from an EMBL/GenBank/DDBJ whole genome shotgun (WGS) entry which is preliminary data.</text>
</comment>
<protein>
    <submittedName>
        <fullName evidence="2">Uncharacterized protein</fullName>
    </submittedName>
</protein>
<dbReference type="EMBL" id="JAIWYP010000006">
    <property type="protein sequence ID" value="KAH3805827.1"/>
    <property type="molecule type" value="Genomic_DNA"/>
</dbReference>
<evidence type="ECO:0000256" key="1">
    <source>
        <dbReference type="SAM" id="MobiDB-lite"/>
    </source>
</evidence>
<gene>
    <name evidence="2" type="ORF">DPMN_134136</name>
</gene>